<dbReference type="EMBL" id="CP045121">
    <property type="protein sequence ID" value="QIN79296.1"/>
    <property type="molecule type" value="Genomic_DNA"/>
</dbReference>
<evidence type="ECO:0000313" key="3">
    <source>
        <dbReference type="EMBL" id="QIN79296.1"/>
    </source>
</evidence>
<name>A0A6G8PYM7_9ACTN</name>
<sequence>MARRPGSGTQHPSGEAGSPPVTAPEVRVVRDWHEALNAGDADLLVALSHPDVEVGGPRGTGRGAQLLREWVARSGVRIEPRRIFHRAGTVVVEGDASWRDAGTGQTTGEQTVGSVFAFRDGRVTRVVRHPDLASALLAAGMDESNEARPDG</sequence>
<evidence type="ECO:0000256" key="1">
    <source>
        <dbReference type="SAM" id="MobiDB-lite"/>
    </source>
</evidence>
<accession>A0A6G8PYM7</accession>
<gene>
    <name evidence="3" type="ORF">GBA65_13135</name>
</gene>
<keyword evidence="4" id="KW-1185">Reference proteome</keyword>
<dbReference type="Pfam" id="PF12680">
    <property type="entry name" value="SnoaL_2"/>
    <property type="match status" value="1"/>
</dbReference>
<dbReference type="InterPro" id="IPR037401">
    <property type="entry name" value="SnoaL-like"/>
</dbReference>
<dbReference type="AlphaFoldDB" id="A0A6G8PYM7"/>
<dbReference type="Gene3D" id="3.10.450.50">
    <property type="match status" value="1"/>
</dbReference>
<dbReference type="InterPro" id="IPR032710">
    <property type="entry name" value="NTF2-like_dom_sf"/>
</dbReference>
<feature type="domain" description="SnoaL-like" evidence="2">
    <location>
        <begin position="29"/>
        <end position="126"/>
    </location>
</feature>
<dbReference type="KEGG" id="rmar:GBA65_13135"/>
<feature type="region of interest" description="Disordered" evidence="1">
    <location>
        <begin position="1"/>
        <end position="23"/>
    </location>
</feature>
<protein>
    <submittedName>
        <fullName evidence="3">Nuclear transport factor 2 family protein</fullName>
    </submittedName>
</protein>
<proteinExistence type="predicted"/>
<organism evidence="3 4">
    <name type="scientific">Rubrobacter marinus</name>
    <dbReference type="NCBI Taxonomy" id="2653852"/>
    <lineage>
        <taxon>Bacteria</taxon>
        <taxon>Bacillati</taxon>
        <taxon>Actinomycetota</taxon>
        <taxon>Rubrobacteria</taxon>
        <taxon>Rubrobacterales</taxon>
        <taxon>Rubrobacteraceae</taxon>
        <taxon>Rubrobacter</taxon>
    </lineage>
</organism>
<evidence type="ECO:0000313" key="4">
    <source>
        <dbReference type="Proteomes" id="UP000502706"/>
    </source>
</evidence>
<reference evidence="3 4" key="1">
    <citation type="submission" date="2019-10" db="EMBL/GenBank/DDBJ databases">
        <title>Rubrobacter sp nov SCSIO 52915 isolated from a deep-sea sediment in the South China Sea.</title>
        <authorList>
            <person name="Chen R.W."/>
        </authorList>
    </citation>
    <scope>NUCLEOTIDE SEQUENCE [LARGE SCALE GENOMIC DNA]</scope>
    <source>
        <strain evidence="3 4">SCSIO 52915</strain>
    </source>
</reference>
<evidence type="ECO:0000259" key="2">
    <source>
        <dbReference type="Pfam" id="PF12680"/>
    </source>
</evidence>
<dbReference type="Proteomes" id="UP000502706">
    <property type="component" value="Chromosome"/>
</dbReference>
<dbReference type="SUPFAM" id="SSF54427">
    <property type="entry name" value="NTF2-like"/>
    <property type="match status" value="1"/>
</dbReference>